<feature type="domain" description="Cytochrome C biogenesis protein transmembrane" evidence="7">
    <location>
        <begin position="8"/>
        <end position="189"/>
    </location>
</feature>
<dbReference type="PANTHER" id="PTHR31272">
    <property type="entry name" value="CYTOCHROME C-TYPE BIOGENESIS PROTEIN HI_1454-RELATED"/>
    <property type="match status" value="1"/>
</dbReference>
<keyword evidence="9" id="KW-1185">Reference proteome</keyword>
<evidence type="ECO:0000256" key="4">
    <source>
        <dbReference type="ARBA" id="ARBA00022989"/>
    </source>
</evidence>
<evidence type="ECO:0000313" key="8">
    <source>
        <dbReference type="EMBL" id="QRG68587.1"/>
    </source>
</evidence>
<dbReference type="EMBL" id="CP069127">
    <property type="protein sequence ID" value="QRG68587.1"/>
    <property type="molecule type" value="Genomic_DNA"/>
</dbReference>
<comment type="subcellular location">
    <subcellularLocation>
        <location evidence="1">Membrane</location>
        <topology evidence="1">Multi-pass membrane protein</topology>
    </subcellularLocation>
</comment>
<evidence type="ECO:0000256" key="5">
    <source>
        <dbReference type="ARBA" id="ARBA00023136"/>
    </source>
</evidence>
<name>A0ABX7FTI6_BRECH</name>
<evidence type="ECO:0000313" key="9">
    <source>
        <dbReference type="Proteomes" id="UP000596248"/>
    </source>
</evidence>
<dbReference type="InterPro" id="IPR003834">
    <property type="entry name" value="Cyt_c_assmbl_TM_dom"/>
</dbReference>
<feature type="transmembrane region" description="Helical" evidence="6">
    <location>
        <begin position="88"/>
        <end position="108"/>
    </location>
</feature>
<evidence type="ECO:0000256" key="6">
    <source>
        <dbReference type="SAM" id="Phobius"/>
    </source>
</evidence>
<evidence type="ECO:0000256" key="1">
    <source>
        <dbReference type="ARBA" id="ARBA00004141"/>
    </source>
</evidence>
<organism evidence="8 9">
    <name type="scientific">Brevibacillus choshinensis</name>
    <dbReference type="NCBI Taxonomy" id="54911"/>
    <lineage>
        <taxon>Bacteria</taxon>
        <taxon>Bacillati</taxon>
        <taxon>Bacillota</taxon>
        <taxon>Bacilli</taxon>
        <taxon>Bacillales</taxon>
        <taxon>Paenibacillaceae</taxon>
        <taxon>Brevibacillus</taxon>
    </lineage>
</organism>
<sequence>MSSDPSVSISFLAGLLSFFSPCSLPLYPSFLSYITGITVDEVKKGKVIFQSKPLLHTLFFMLGFSSIFVALGLSTSFIGELFSSNKELIRQLGGILLFVIGLTMLNFFKFDWLQKTWSVNLKNRPIGYLGSMVVGVTYAAAWTPCVGPLLSSIIVLGISNPSDAFLYTVTYTFGFSIPFFIMTFFVGKISWITKYASTFMKIGGIIICLFAILLYFDKLTLLLQFLPQTSWL</sequence>
<evidence type="ECO:0000256" key="2">
    <source>
        <dbReference type="ARBA" id="ARBA00006143"/>
    </source>
</evidence>
<dbReference type="InterPro" id="IPR051790">
    <property type="entry name" value="Cytochrome_c-biogenesis_DsbD"/>
</dbReference>
<gene>
    <name evidence="8" type="ORF">JNE38_05385</name>
</gene>
<evidence type="ECO:0000259" key="7">
    <source>
        <dbReference type="Pfam" id="PF02683"/>
    </source>
</evidence>
<dbReference type="PANTHER" id="PTHR31272:SF4">
    <property type="entry name" value="CYTOCHROME C-TYPE BIOGENESIS PROTEIN HI_1454-RELATED"/>
    <property type="match status" value="1"/>
</dbReference>
<keyword evidence="3 6" id="KW-0812">Transmembrane</keyword>
<feature type="transmembrane region" description="Helical" evidence="6">
    <location>
        <begin position="12"/>
        <end position="34"/>
    </location>
</feature>
<comment type="similarity">
    <text evidence="2">Belongs to the DsbD family.</text>
</comment>
<keyword evidence="4 6" id="KW-1133">Transmembrane helix</keyword>
<feature type="transmembrane region" description="Helical" evidence="6">
    <location>
        <begin position="198"/>
        <end position="216"/>
    </location>
</feature>
<accession>A0ABX7FTI6</accession>
<dbReference type="RefSeq" id="WP_203355586.1">
    <property type="nucleotide sequence ID" value="NZ_CP069127.1"/>
</dbReference>
<proteinExistence type="inferred from homology"/>
<protein>
    <submittedName>
        <fullName evidence="8">Cytochrome c biogenesis protein CcdA</fullName>
    </submittedName>
</protein>
<reference evidence="8 9" key="1">
    <citation type="submission" date="2021-01" db="EMBL/GenBank/DDBJ databases">
        <title>Identification of strong promoters based on the transcriptome of Brevibacillus choshinensis.</title>
        <authorList>
            <person name="Yao D."/>
            <person name="Zhang K."/>
            <person name="Wu J."/>
        </authorList>
    </citation>
    <scope>NUCLEOTIDE SEQUENCE [LARGE SCALE GENOMIC DNA]</scope>
    <source>
        <strain evidence="8 9">HPD31-SP3</strain>
    </source>
</reference>
<dbReference type="Proteomes" id="UP000596248">
    <property type="component" value="Chromosome"/>
</dbReference>
<feature type="transmembrane region" description="Helical" evidence="6">
    <location>
        <begin position="164"/>
        <end position="186"/>
    </location>
</feature>
<feature type="transmembrane region" description="Helical" evidence="6">
    <location>
        <begin position="129"/>
        <end position="158"/>
    </location>
</feature>
<dbReference type="Pfam" id="PF02683">
    <property type="entry name" value="DsbD_TM"/>
    <property type="match status" value="1"/>
</dbReference>
<evidence type="ECO:0000256" key="3">
    <source>
        <dbReference type="ARBA" id="ARBA00022692"/>
    </source>
</evidence>
<feature type="transmembrane region" description="Helical" evidence="6">
    <location>
        <begin position="54"/>
        <end position="76"/>
    </location>
</feature>
<keyword evidence="5 6" id="KW-0472">Membrane</keyword>